<keyword evidence="7" id="KW-0539">Nucleus</keyword>
<feature type="compositionally biased region" description="Basic residues" evidence="12">
    <location>
        <begin position="396"/>
        <end position="411"/>
    </location>
</feature>
<comment type="similarity">
    <text evidence="9">Belongs to the universal ribosomal protein uL1 family. Highly divergent.</text>
</comment>
<evidence type="ECO:0000256" key="10">
    <source>
        <dbReference type="ARBA" id="ARBA00070787"/>
    </source>
</evidence>
<evidence type="ECO:0000256" key="8">
    <source>
        <dbReference type="ARBA" id="ARBA00054167"/>
    </source>
</evidence>
<dbReference type="OrthoDB" id="10251727at2759"/>
<evidence type="ECO:0000256" key="12">
    <source>
        <dbReference type="SAM" id="MobiDB-lite"/>
    </source>
</evidence>
<feature type="compositionally biased region" description="Basic residues" evidence="12">
    <location>
        <begin position="337"/>
        <end position="348"/>
    </location>
</feature>
<feature type="compositionally biased region" description="Basic and acidic residues" evidence="12">
    <location>
        <begin position="321"/>
        <end position="336"/>
    </location>
</feature>
<protein>
    <recommendedName>
        <fullName evidence="10">Ribosomal L1 domain-containing protein 1</fullName>
    </recommendedName>
</protein>
<dbReference type="InterPro" id="IPR023674">
    <property type="entry name" value="Ribosomal_uL1-like"/>
</dbReference>
<proteinExistence type="inferred from homology"/>
<dbReference type="GO" id="GO:0005730">
    <property type="term" value="C:nucleolus"/>
    <property type="evidence" value="ECO:0007669"/>
    <property type="project" value="UniProtKB-SubCell"/>
</dbReference>
<sequence length="411" mass="47252">MEFNESKLAKSVEIIKDLVNNKSEDKKQSLLKDSSSIFVQIVFKKIPNVKENRHIKIPLPHRLIEDNAEVCLITKDLDKTSREYEDTEENFRELLKEKNISEEISAIVPLKQIKLEHQTYEAKRHLSTLYDIFLADSRVYRLLPAILGKAFYDRHKFPISFDLEAKNLKKELQRALSFTFCELHGKGQNVSIPVGSTEMKNIHVAQNINAILKVMSKETPGGSNNFRMVNLISSNCPSLPLHVDYGNKADVILSETTNEKKVEEDLEEIDTQLDKKVKVGTYGDIDVYDMETGMILSTTKKLKKNLMKKKGLKRLNKKNRPLLEKKDKETGKEKNVKKGVNKTKKKKLDKSNAENVKTNNGLNDQVKKKTLKKTMKDVKKITKEKNMKKKEISKVTKAKVEKKKLKSKNNK</sequence>
<dbReference type="Pfam" id="PF00687">
    <property type="entry name" value="Ribosomal_L1"/>
    <property type="match status" value="1"/>
</dbReference>
<dbReference type="CDD" id="cd00403">
    <property type="entry name" value="Ribosomal_L1"/>
    <property type="match status" value="1"/>
</dbReference>
<evidence type="ECO:0000256" key="3">
    <source>
        <dbReference type="ARBA" id="ARBA00022553"/>
    </source>
</evidence>
<accession>A0A7I8W591</accession>
<feature type="compositionally biased region" description="Polar residues" evidence="12">
    <location>
        <begin position="353"/>
        <end position="363"/>
    </location>
</feature>
<evidence type="ECO:0000256" key="4">
    <source>
        <dbReference type="ARBA" id="ARBA00022843"/>
    </source>
</evidence>
<evidence type="ECO:0000256" key="11">
    <source>
        <dbReference type="SAM" id="Coils"/>
    </source>
</evidence>
<keyword evidence="3" id="KW-0597">Phosphoprotein</keyword>
<feature type="coiled-coil region" evidence="11">
    <location>
        <begin position="77"/>
        <end position="104"/>
    </location>
</feature>
<keyword evidence="2" id="KW-1017">Isopeptide bond</keyword>
<dbReference type="Gene3D" id="3.40.50.790">
    <property type="match status" value="1"/>
</dbReference>
<evidence type="ECO:0000256" key="7">
    <source>
        <dbReference type="ARBA" id="ARBA00023242"/>
    </source>
</evidence>
<comment type="subcellular location">
    <subcellularLocation>
        <location evidence="1">Nucleus</location>
        <location evidence="1">Nucleolus</location>
    </subcellularLocation>
</comment>
<keyword evidence="5" id="KW-0007">Acetylation</keyword>
<gene>
    <name evidence="13" type="ORF">DGYR_LOCUS9833</name>
</gene>
<dbReference type="InterPro" id="IPR016095">
    <property type="entry name" value="Ribosomal_uL1_3-a/b-sand"/>
</dbReference>
<keyword evidence="6 11" id="KW-0175">Coiled coil</keyword>
<evidence type="ECO:0000256" key="1">
    <source>
        <dbReference type="ARBA" id="ARBA00004604"/>
    </source>
</evidence>
<reference evidence="13 14" key="1">
    <citation type="submission" date="2020-08" db="EMBL/GenBank/DDBJ databases">
        <authorList>
            <person name="Hejnol A."/>
        </authorList>
    </citation>
    <scope>NUCLEOTIDE SEQUENCE [LARGE SCALE GENOMIC DNA]</scope>
</reference>
<evidence type="ECO:0000313" key="14">
    <source>
        <dbReference type="Proteomes" id="UP000549394"/>
    </source>
</evidence>
<dbReference type="SUPFAM" id="SSF56808">
    <property type="entry name" value="Ribosomal protein L1"/>
    <property type="match status" value="1"/>
</dbReference>
<feature type="region of interest" description="Disordered" evidence="12">
    <location>
        <begin position="313"/>
        <end position="411"/>
    </location>
</feature>
<evidence type="ECO:0000256" key="2">
    <source>
        <dbReference type="ARBA" id="ARBA00022499"/>
    </source>
</evidence>
<feature type="compositionally biased region" description="Basic and acidic residues" evidence="12">
    <location>
        <begin position="374"/>
        <end position="394"/>
    </location>
</feature>
<dbReference type="Proteomes" id="UP000549394">
    <property type="component" value="Unassembled WGS sequence"/>
</dbReference>
<comment type="function">
    <text evidence="8">Regulates cellular senescence through inhibition of PTEN translation. Acts as a pro-apoptotic regulator in response to DNA damage.</text>
</comment>
<keyword evidence="14" id="KW-1185">Reference proteome</keyword>
<dbReference type="AlphaFoldDB" id="A0A7I8W591"/>
<dbReference type="InterPro" id="IPR028364">
    <property type="entry name" value="Ribosomal_uL1/biogenesis"/>
</dbReference>
<dbReference type="FunFam" id="3.40.50.790:FF:000004">
    <property type="entry name" value="Ribosomal L1 domain-containing 1-like 1"/>
    <property type="match status" value="1"/>
</dbReference>
<evidence type="ECO:0000256" key="5">
    <source>
        <dbReference type="ARBA" id="ARBA00022990"/>
    </source>
</evidence>
<name>A0A7I8W591_9ANNE</name>
<evidence type="ECO:0000313" key="13">
    <source>
        <dbReference type="EMBL" id="CAD5121954.1"/>
    </source>
</evidence>
<evidence type="ECO:0000256" key="9">
    <source>
        <dbReference type="ARBA" id="ARBA00061550"/>
    </source>
</evidence>
<dbReference type="EMBL" id="CAJFCJ010000015">
    <property type="protein sequence ID" value="CAD5121954.1"/>
    <property type="molecule type" value="Genomic_DNA"/>
</dbReference>
<keyword evidence="4" id="KW-0832">Ubl conjugation</keyword>
<comment type="caution">
    <text evidence="13">The sequence shown here is derived from an EMBL/GenBank/DDBJ whole genome shotgun (WGS) entry which is preliminary data.</text>
</comment>
<evidence type="ECO:0000256" key="6">
    <source>
        <dbReference type="ARBA" id="ARBA00023054"/>
    </source>
</evidence>
<organism evidence="13 14">
    <name type="scientific">Dimorphilus gyrociliatus</name>
    <dbReference type="NCBI Taxonomy" id="2664684"/>
    <lineage>
        <taxon>Eukaryota</taxon>
        <taxon>Metazoa</taxon>
        <taxon>Spiralia</taxon>
        <taxon>Lophotrochozoa</taxon>
        <taxon>Annelida</taxon>
        <taxon>Polychaeta</taxon>
        <taxon>Polychaeta incertae sedis</taxon>
        <taxon>Dinophilidae</taxon>
        <taxon>Dimorphilus</taxon>
    </lineage>
</organism>